<keyword evidence="5" id="KW-1185">Reference proteome</keyword>
<feature type="region of interest" description="Disordered" evidence="1">
    <location>
        <begin position="601"/>
        <end position="629"/>
    </location>
</feature>
<dbReference type="InterPro" id="IPR050253">
    <property type="entry name" value="Seed_Storage-Functional"/>
</dbReference>
<gene>
    <name evidence="4" type="ORF">GIB67_020437</name>
</gene>
<accession>A0A7J7LUM0</accession>
<dbReference type="OrthoDB" id="1912756at2759"/>
<dbReference type="PANTHER" id="PTHR31189">
    <property type="entry name" value="OS03G0336100 PROTEIN-RELATED"/>
    <property type="match status" value="1"/>
</dbReference>
<comment type="caution">
    <text evidence="4">The sequence shown here is derived from an EMBL/GenBank/DDBJ whole genome shotgun (WGS) entry which is preliminary data.</text>
</comment>
<dbReference type="SUPFAM" id="SSF51182">
    <property type="entry name" value="RmlC-like cupins"/>
    <property type="match status" value="3"/>
</dbReference>
<protein>
    <recommendedName>
        <fullName evidence="3">Cupin type-1 domain-containing protein</fullName>
    </recommendedName>
</protein>
<feature type="domain" description="Cupin type-1" evidence="3">
    <location>
        <begin position="320"/>
        <end position="479"/>
    </location>
</feature>
<feature type="transmembrane region" description="Helical" evidence="2">
    <location>
        <begin position="104"/>
        <end position="123"/>
    </location>
</feature>
<organism evidence="4 5">
    <name type="scientific">Kingdonia uniflora</name>
    <dbReference type="NCBI Taxonomy" id="39325"/>
    <lineage>
        <taxon>Eukaryota</taxon>
        <taxon>Viridiplantae</taxon>
        <taxon>Streptophyta</taxon>
        <taxon>Embryophyta</taxon>
        <taxon>Tracheophyta</taxon>
        <taxon>Spermatophyta</taxon>
        <taxon>Magnoliopsida</taxon>
        <taxon>Ranunculales</taxon>
        <taxon>Circaeasteraceae</taxon>
        <taxon>Kingdonia</taxon>
    </lineage>
</organism>
<evidence type="ECO:0000256" key="2">
    <source>
        <dbReference type="SAM" id="Phobius"/>
    </source>
</evidence>
<dbReference type="CDD" id="cd02244">
    <property type="entry name" value="cupin_7S_vicilin-like_N"/>
    <property type="match status" value="1"/>
</dbReference>
<dbReference type="Gene3D" id="2.60.120.10">
    <property type="entry name" value="Jelly Rolls"/>
    <property type="match status" value="3"/>
</dbReference>
<evidence type="ECO:0000313" key="4">
    <source>
        <dbReference type="EMBL" id="KAF6146343.1"/>
    </source>
</evidence>
<dbReference type="Pfam" id="PF00190">
    <property type="entry name" value="Cupin_1"/>
    <property type="match status" value="1"/>
</dbReference>
<name>A0A7J7LUM0_9MAGN</name>
<feature type="domain" description="Cupin type-1" evidence="3">
    <location>
        <begin position="527"/>
        <end position="701"/>
    </location>
</feature>
<evidence type="ECO:0000259" key="3">
    <source>
        <dbReference type="SMART" id="SM00835"/>
    </source>
</evidence>
<feature type="region of interest" description="Disordered" evidence="1">
    <location>
        <begin position="9"/>
        <end position="34"/>
    </location>
</feature>
<dbReference type="EMBL" id="JACGCM010001990">
    <property type="protein sequence ID" value="KAF6146343.1"/>
    <property type="molecule type" value="Genomic_DNA"/>
</dbReference>
<dbReference type="SMART" id="SM00835">
    <property type="entry name" value="Cupin_1"/>
    <property type="match status" value="2"/>
</dbReference>
<proteinExistence type="predicted"/>
<feature type="compositionally biased region" description="Basic and acidic residues" evidence="1">
    <location>
        <begin position="601"/>
        <end position="612"/>
    </location>
</feature>
<dbReference type="Proteomes" id="UP000541444">
    <property type="component" value="Unassembled WGS sequence"/>
</dbReference>
<reference evidence="4 5" key="1">
    <citation type="journal article" date="2020" name="IScience">
        <title>Genome Sequencing of the Endangered Kingdonia uniflora (Circaeasteraceae, Ranunculales) Reveals Potential Mechanisms of Evolutionary Specialization.</title>
        <authorList>
            <person name="Sun Y."/>
            <person name="Deng T."/>
            <person name="Zhang A."/>
            <person name="Moore M.J."/>
            <person name="Landis J.B."/>
            <person name="Lin N."/>
            <person name="Zhang H."/>
            <person name="Zhang X."/>
            <person name="Huang J."/>
            <person name="Zhang X."/>
            <person name="Sun H."/>
            <person name="Wang H."/>
        </authorList>
    </citation>
    <scope>NUCLEOTIDE SEQUENCE [LARGE SCALE GENOMIC DNA]</scope>
    <source>
        <strain evidence="4">TB1705</strain>
        <tissue evidence="4">Leaf</tissue>
    </source>
</reference>
<evidence type="ECO:0000256" key="1">
    <source>
        <dbReference type="SAM" id="MobiDB-lite"/>
    </source>
</evidence>
<sequence>MICPHLACKSQRQQEGQGQEQEQEQEQRSSSNYQRVSSQLSPRTAFVIPVGHPFSIVANKNENLEVVVFGVNVQDSERNFLAGFLSFSSKTISKVATMVFKMKLPLLLLLSIFLLSVTLSFATRESQQCQRQCQQHQQGQGQEQCRQTCEKHQCQRQCQQHQQGQGQEQCQRTCEKQQREREQQEGGGRKSTDPQREFQQCKESCQQQQRGQQQQEQQRQCIQQCDDRRKQQEKEQQQQEEGGKDRQDPQRKYQECQHQCQQESRRGQEQQQQECQQRCEKDREDLEEQQRQQEGSGRGDNPQQEESEEQQQQQQDNNPYYFDQRSFKDRIRTQDGYLSVLPNFSERSEILRGLENYRLAIFEANPNTFWRPDYWDADTVMLVVKGRGTLSLVQETNKKERYNLERGDVIRIHSGAFGYIINRDNNEKLQIVQLIIPVSIPGQFREFYAAGGDNPESLYKIFSDDIMEAALNTPRDQLEKLFGKQRKGAIIKASQEQIRALSRHASSSSEGGSIWPIGTGSQSRGPINLLNKRPTFSNNYGKLHEVDANDCKNLKDLDVSVIYTNIYKGSMMAPFYNSESTRVILVNKGRGRIEMICPHLERQSQRQHKEQQQEQEQEPKSSSGNYQRVSSQLSPRTAFVIPAGHPFSIVADENENLEVVVFGVNAQDNQRNFLAGNENVINQLEKEAKELSFNVPAREVDAVFNNQEESVFLPGPNQRQQKGKGGRQDPPLESILNFGGF</sequence>
<dbReference type="CDD" id="cd02245">
    <property type="entry name" value="cupin_7S_vicilin-like_C"/>
    <property type="match status" value="1"/>
</dbReference>
<dbReference type="AlphaFoldDB" id="A0A7J7LUM0"/>
<keyword evidence="2" id="KW-0812">Transmembrane</keyword>
<dbReference type="InterPro" id="IPR006045">
    <property type="entry name" value="Cupin_1"/>
</dbReference>
<keyword evidence="2" id="KW-1133">Transmembrane helix</keyword>
<feature type="compositionally biased region" description="Low complexity" evidence="1">
    <location>
        <begin position="10"/>
        <end position="20"/>
    </location>
</feature>
<dbReference type="InterPro" id="IPR011051">
    <property type="entry name" value="RmlC_Cupin_sf"/>
</dbReference>
<feature type="region of interest" description="Disordered" evidence="1">
    <location>
        <begin position="711"/>
        <end position="733"/>
    </location>
</feature>
<keyword evidence="2" id="KW-0472">Membrane</keyword>
<feature type="region of interest" description="Disordered" evidence="1">
    <location>
        <begin position="286"/>
        <end position="320"/>
    </location>
</feature>
<dbReference type="PANTHER" id="PTHR31189:SF13">
    <property type="entry name" value="CUPINCIN"/>
    <property type="match status" value="1"/>
</dbReference>
<dbReference type="InterPro" id="IPR014710">
    <property type="entry name" value="RmlC-like_jellyroll"/>
</dbReference>
<evidence type="ECO:0000313" key="5">
    <source>
        <dbReference type="Proteomes" id="UP000541444"/>
    </source>
</evidence>